<feature type="site" description="Raises pKa of active site His" evidence="4">
    <location>
        <position position="141"/>
    </location>
</feature>
<dbReference type="GO" id="GO:0004644">
    <property type="term" value="F:phosphoribosylglycinamide formyltransferase activity"/>
    <property type="evidence" value="ECO:0007669"/>
    <property type="project" value="UniProtKB-UniRule"/>
</dbReference>
<dbReference type="HAMAP" id="MF_01930">
    <property type="entry name" value="PurN"/>
    <property type="match status" value="1"/>
</dbReference>
<dbReference type="EMBL" id="CAJNAP010000006">
    <property type="protein sequence ID" value="CAE6496075.1"/>
    <property type="molecule type" value="Genomic_DNA"/>
</dbReference>
<organism evidence="6 7">
    <name type="scientific">Nitrosomonas nitrosa</name>
    <dbReference type="NCBI Taxonomy" id="52442"/>
    <lineage>
        <taxon>Bacteria</taxon>
        <taxon>Pseudomonadati</taxon>
        <taxon>Pseudomonadota</taxon>
        <taxon>Betaproteobacteria</taxon>
        <taxon>Nitrosomonadales</taxon>
        <taxon>Nitrosomonadaceae</taxon>
        <taxon>Nitrosomonas</taxon>
    </lineage>
</organism>
<comment type="function">
    <text evidence="4">Catalyzes the transfer of a formyl group from 10-formyltetrahydrofolate to 5-phospho-ribosyl-glycinamide (GAR), producing 5-phospho-ribosyl-N-formylglycinamide (FGAR) and tetrahydrofolate.</text>
</comment>
<sequence>MESLVILISGQGSNMRALLDAKLPVKRITVISNNPAAAGLEIARSHNITTHVIDHRLYSDRTTFDAALTEIIEACQPSLVALAGFMRILGDNFVNRYQKRLINIHPSLLPAFSGLNTHARALQEGVRIHGCTVHFVTPQLDHGPIIIQAAVPVLAGDTPETLGARVLQQEHLIYPQAVRWFLEGRITVAHGRVLVQSATHIKTKQYVLLSPNLDQ</sequence>
<dbReference type="PANTHER" id="PTHR43369">
    <property type="entry name" value="PHOSPHORIBOSYLGLYCINAMIDE FORMYLTRANSFERASE"/>
    <property type="match status" value="1"/>
</dbReference>
<dbReference type="Pfam" id="PF00551">
    <property type="entry name" value="Formyl_trans_N"/>
    <property type="match status" value="1"/>
</dbReference>
<accession>A0A8H9D9P6</accession>
<dbReference type="AlphaFoldDB" id="A0A8H9D9P6"/>
<evidence type="ECO:0000259" key="5">
    <source>
        <dbReference type="Pfam" id="PF00551"/>
    </source>
</evidence>
<feature type="active site" description="Proton donor" evidence="4">
    <location>
        <position position="105"/>
    </location>
</feature>
<dbReference type="InterPro" id="IPR002376">
    <property type="entry name" value="Formyl_transf_N"/>
</dbReference>
<comment type="pathway">
    <text evidence="1 4">Purine metabolism; IMP biosynthesis via de novo pathway; N(2)-formyl-N(1)-(5-phospho-D-ribosyl)glycinamide from N(1)-(5-phospho-D-ribosyl)glycinamide (10-formyl THF route): step 1/1.</text>
</comment>
<dbReference type="EC" id="2.1.2.2" evidence="4"/>
<dbReference type="InterPro" id="IPR004607">
    <property type="entry name" value="GART"/>
</dbReference>
<feature type="binding site" evidence="4">
    <location>
        <position position="103"/>
    </location>
    <ligand>
        <name>(6R)-10-formyltetrahydrofolate</name>
        <dbReference type="ChEBI" id="CHEBI:195366"/>
    </ligand>
</feature>
<dbReference type="Proteomes" id="UP000601736">
    <property type="component" value="Unassembled WGS sequence"/>
</dbReference>
<dbReference type="RefSeq" id="WP_204799475.1">
    <property type="nucleotide sequence ID" value="NZ_CAJNAP010000006.1"/>
</dbReference>
<feature type="binding site" evidence="4">
    <location>
        <begin position="12"/>
        <end position="14"/>
    </location>
    <ligand>
        <name>N(1)-(5-phospho-beta-D-ribosyl)glycinamide</name>
        <dbReference type="ChEBI" id="CHEBI:143788"/>
    </ligand>
</feature>
<feature type="binding site" evidence="4">
    <location>
        <begin position="86"/>
        <end position="89"/>
    </location>
    <ligand>
        <name>(6R)-10-formyltetrahydrofolate</name>
        <dbReference type="ChEBI" id="CHEBI:195366"/>
    </ligand>
</feature>
<dbReference type="Gene3D" id="3.40.50.170">
    <property type="entry name" value="Formyl transferase, N-terminal domain"/>
    <property type="match status" value="1"/>
</dbReference>
<dbReference type="PANTHER" id="PTHR43369:SF2">
    <property type="entry name" value="PHOSPHORIBOSYLGLYCINAMIDE FORMYLTRANSFERASE"/>
    <property type="match status" value="1"/>
</dbReference>
<evidence type="ECO:0000313" key="7">
    <source>
        <dbReference type="Proteomes" id="UP000601736"/>
    </source>
</evidence>
<reference evidence="6" key="1">
    <citation type="submission" date="2021-02" db="EMBL/GenBank/DDBJ databases">
        <authorList>
            <person name="Han P."/>
        </authorList>
    </citation>
    <scope>NUCLEOTIDE SEQUENCE</scope>
    <source>
        <strain evidence="6">Nitrosomonas nitrosa 18-3D</strain>
    </source>
</reference>
<gene>
    <name evidence="4 6" type="primary">purN</name>
    <name evidence="6" type="ORF">NMYAN_140078</name>
</gene>
<comment type="similarity">
    <text evidence="4">Belongs to the GART family.</text>
</comment>
<feature type="binding site" evidence="4">
    <location>
        <position position="61"/>
    </location>
    <ligand>
        <name>(6R)-10-formyltetrahydrofolate</name>
        <dbReference type="ChEBI" id="CHEBI:195366"/>
    </ligand>
</feature>
<proteinExistence type="inferred from homology"/>
<dbReference type="GO" id="GO:0006189">
    <property type="term" value="P:'de novo' IMP biosynthetic process"/>
    <property type="evidence" value="ECO:0007669"/>
    <property type="project" value="UniProtKB-UniRule"/>
</dbReference>
<comment type="caution">
    <text evidence="6">The sequence shown here is derived from an EMBL/GenBank/DDBJ whole genome shotgun (WGS) entry which is preliminary data.</text>
</comment>
<keyword evidence="2 4" id="KW-0808">Transferase</keyword>
<dbReference type="InterPro" id="IPR036477">
    <property type="entry name" value="Formyl_transf_N_sf"/>
</dbReference>
<evidence type="ECO:0000256" key="3">
    <source>
        <dbReference type="ARBA" id="ARBA00022755"/>
    </source>
</evidence>
<evidence type="ECO:0000256" key="1">
    <source>
        <dbReference type="ARBA" id="ARBA00005054"/>
    </source>
</evidence>
<feature type="domain" description="Formyl transferase N-terminal" evidence="5">
    <location>
        <begin position="4"/>
        <end position="178"/>
    </location>
</feature>
<protein>
    <recommendedName>
        <fullName evidence="4">Phosphoribosylglycinamide formyltransferase</fullName>
        <ecNumber evidence="4">2.1.2.2</ecNumber>
    </recommendedName>
    <alternativeName>
        <fullName evidence="4">5'-phosphoribosylglycinamide transformylase</fullName>
    </alternativeName>
    <alternativeName>
        <fullName evidence="4">GAR transformylase</fullName>
        <shortName evidence="4">GART</shortName>
    </alternativeName>
</protein>
<name>A0A8H9D9P6_9PROT</name>
<evidence type="ECO:0000256" key="4">
    <source>
        <dbReference type="HAMAP-Rule" id="MF_01930"/>
    </source>
</evidence>
<evidence type="ECO:0000313" key="6">
    <source>
        <dbReference type="EMBL" id="CAE6496075.1"/>
    </source>
</evidence>
<dbReference type="NCBIfam" id="TIGR00639">
    <property type="entry name" value="PurN"/>
    <property type="match status" value="1"/>
</dbReference>
<dbReference type="SUPFAM" id="SSF53328">
    <property type="entry name" value="Formyltransferase"/>
    <property type="match status" value="1"/>
</dbReference>
<evidence type="ECO:0000256" key="2">
    <source>
        <dbReference type="ARBA" id="ARBA00022679"/>
    </source>
</evidence>
<dbReference type="GO" id="GO:0005829">
    <property type="term" value="C:cytosol"/>
    <property type="evidence" value="ECO:0007669"/>
    <property type="project" value="TreeGrafter"/>
</dbReference>
<dbReference type="CDD" id="cd08645">
    <property type="entry name" value="FMT_core_GART"/>
    <property type="match status" value="1"/>
</dbReference>
<comment type="catalytic activity">
    <reaction evidence="4">
        <text>N(1)-(5-phospho-beta-D-ribosyl)glycinamide + (6R)-10-formyltetrahydrofolate = N(2)-formyl-N(1)-(5-phospho-beta-D-ribosyl)glycinamide + (6S)-5,6,7,8-tetrahydrofolate + H(+)</text>
        <dbReference type="Rhea" id="RHEA:15053"/>
        <dbReference type="ChEBI" id="CHEBI:15378"/>
        <dbReference type="ChEBI" id="CHEBI:57453"/>
        <dbReference type="ChEBI" id="CHEBI:143788"/>
        <dbReference type="ChEBI" id="CHEBI:147286"/>
        <dbReference type="ChEBI" id="CHEBI:195366"/>
        <dbReference type="EC" id="2.1.2.2"/>
    </reaction>
</comment>
<dbReference type="UniPathway" id="UPA00074">
    <property type="reaction ID" value="UER00126"/>
</dbReference>
<keyword evidence="3 4" id="KW-0658">Purine biosynthesis</keyword>